<protein>
    <submittedName>
        <fullName evidence="1">Methyltransferase domain-containing protein</fullName>
    </submittedName>
</protein>
<evidence type="ECO:0000313" key="1">
    <source>
        <dbReference type="EMBL" id="TWO27441.1"/>
    </source>
</evidence>
<dbReference type="Gene3D" id="3.40.50.150">
    <property type="entry name" value="Vaccinia Virus protein VP39"/>
    <property type="match status" value="1"/>
</dbReference>
<keyword evidence="1" id="KW-0489">Methyltransferase</keyword>
<comment type="caution">
    <text evidence="1">The sequence shown here is derived from an EMBL/GenBank/DDBJ whole genome shotgun (WGS) entry which is preliminary data.</text>
</comment>
<name>A0ABY3G5C7_9BACT</name>
<keyword evidence="1" id="KW-0808">Transferase</keyword>
<dbReference type="GO" id="GO:0008168">
    <property type="term" value="F:methyltransferase activity"/>
    <property type="evidence" value="ECO:0007669"/>
    <property type="project" value="UniProtKB-KW"/>
</dbReference>
<dbReference type="GO" id="GO:0032259">
    <property type="term" value="P:methylation"/>
    <property type="evidence" value="ECO:0007669"/>
    <property type="project" value="UniProtKB-KW"/>
</dbReference>
<dbReference type="SUPFAM" id="SSF53335">
    <property type="entry name" value="S-adenosyl-L-methionine-dependent methyltransferases"/>
    <property type="match status" value="1"/>
</dbReference>
<dbReference type="PANTHER" id="PTHR43861">
    <property type="entry name" value="TRANS-ACONITATE 2-METHYLTRANSFERASE-RELATED"/>
    <property type="match status" value="1"/>
</dbReference>
<dbReference type="InterPro" id="IPR029063">
    <property type="entry name" value="SAM-dependent_MTases_sf"/>
</dbReference>
<gene>
    <name evidence="1" type="ORF">ZA01_01715</name>
</gene>
<accession>A0ABY3G5C7</accession>
<dbReference type="Proteomes" id="UP000321614">
    <property type="component" value="Unassembled WGS sequence"/>
</dbReference>
<evidence type="ECO:0000313" key="2">
    <source>
        <dbReference type="Proteomes" id="UP000321614"/>
    </source>
</evidence>
<dbReference type="Pfam" id="PF13489">
    <property type="entry name" value="Methyltransf_23"/>
    <property type="match status" value="1"/>
</dbReference>
<organism evidence="1 2">
    <name type="scientific">Campylobacter insulaenigrae</name>
    <dbReference type="NCBI Taxonomy" id="260714"/>
    <lineage>
        <taxon>Bacteria</taxon>
        <taxon>Pseudomonadati</taxon>
        <taxon>Campylobacterota</taxon>
        <taxon>Epsilonproteobacteria</taxon>
        <taxon>Campylobacterales</taxon>
        <taxon>Campylobacteraceae</taxon>
        <taxon>Campylobacter</taxon>
    </lineage>
</organism>
<proteinExistence type="predicted"/>
<sequence>MGRALQSFIRAKDTYNTNTPVQKDMAKELCKMLIESDLSCFDEVLEFGCGTGEFSQMLQKNIKFKKYFLNDIYFFENPCRYEEFGIFDMNKLKNHHFYTKKFDLITSNACMQWLKIDDLLENFTSMLNKNGILLFSTFGEKNFIQIKQSTNLSLDYLSLEQISKKLSTNFKVLQAKEKVVNLKFNSTLELFKHLKLSGVNALQKKFFIGKEFLKNYEKEFQNTLTYHPLFFMCQI</sequence>
<dbReference type="CDD" id="cd02440">
    <property type="entry name" value="AdoMet_MTases"/>
    <property type="match status" value="1"/>
</dbReference>
<reference evidence="1 2" key="1">
    <citation type="submission" date="2019-07" db="EMBL/GenBank/DDBJ databases">
        <title>Rapid identification of Enteric Bacteria from Whole Genome Sequences (WGS) using Average Nucleotide Identity (ANI).</title>
        <authorList>
            <person name="Lane C."/>
        </authorList>
    </citation>
    <scope>NUCLEOTIDE SEQUENCE [LARGE SCALE GENOMIC DNA]</scope>
    <source>
        <strain evidence="1 2">2011D-8905</strain>
    </source>
</reference>
<keyword evidence="2" id="KW-1185">Reference proteome</keyword>
<dbReference type="EMBL" id="VOAW01000008">
    <property type="protein sequence ID" value="TWO27441.1"/>
    <property type="molecule type" value="Genomic_DNA"/>
</dbReference>